<sequence>MCAALCKYIRKICHVYLDDIIIWSQTVEEHITNVSLVLQALRDAHLYCSPKKTSLFCDRVNFLGHVIFADGIEADPSKIDRILDWPVSTRAMDVRAFLGLVRYISSFLPQLAKHTHILTLLTTLDAEKQWPGWSPNDQLAFDAIKQLVISCECLTTIDHDNPRPNKIFVTCDTSNCPDNTVADALFCLPPDSSVSALASLSSDFSTIPISNPTSHLSLLAAILSVHSDAAFLNSILDSYQIDPWCQKLLQNLTSFPNARLDHDGLLFIGSHLPGMQKDIEQGYIPACLDCQHNKSLIHCPFRPLHPLPVPDDRCQSIAIDFIGPLPLDHEFDCIITFTDRAGSNIRLIPTTSDITAEHFTALFFEHWFCNNGLPDNIVSDQDKLFTSSFWTTFNCLCGVHLKLSSLYHPQTDGASECTNKSIIQALYFHVNRQQKGWVRTLPLVHFYLMNTINASTDFSPFQLYTGRSPRLLPPLSSSSSLQPPDNNPTAHAILAQLHATSRDALDNLLASKVTQAHHSNRSRALDLHFKVSDHILLSTFHQHREYTNPDEHRIAKFMLHYNELYIVTSANSTKSTYTLNLPNSPQSFLTFHSSLLCPFYLNNDTSYPSHTLHCLPPILSENGQEE</sequence>
<name>A0A4S4LSA4_9AGAM</name>
<dbReference type="GO" id="GO:0005634">
    <property type="term" value="C:nucleus"/>
    <property type="evidence" value="ECO:0007669"/>
    <property type="project" value="UniProtKB-ARBA"/>
</dbReference>
<evidence type="ECO:0000313" key="5">
    <source>
        <dbReference type="Proteomes" id="UP000310158"/>
    </source>
</evidence>
<dbReference type="AlphaFoldDB" id="A0A4S4LSA4"/>
<evidence type="ECO:0000313" key="4">
    <source>
        <dbReference type="EMBL" id="THH15282.1"/>
    </source>
</evidence>
<dbReference type="InterPro" id="IPR043128">
    <property type="entry name" value="Rev_trsase/Diguanyl_cyclase"/>
</dbReference>
<dbReference type="SUPFAM" id="SSF56672">
    <property type="entry name" value="DNA/RNA polymerases"/>
    <property type="match status" value="1"/>
</dbReference>
<dbReference type="InterPro" id="IPR043502">
    <property type="entry name" value="DNA/RNA_pol_sf"/>
</dbReference>
<keyword evidence="1" id="KW-0694">RNA-binding</keyword>
<evidence type="ECO:0000259" key="3">
    <source>
        <dbReference type="PROSITE" id="PS50994"/>
    </source>
</evidence>
<evidence type="ECO:0008006" key="6">
    <source>
        <dbReference type="Google" id="ProtNLM"/>
    </source>
</evidence>
<dbReference type="EMBL" id="SGPL01000218">
    <property type="protein sequence ID" value="THH15282.1"/>
    <property type="molecule type" value="Genomic_DNA"/>
</dbReference>
<dbReference type="InterPro" id="IPR036397">
    <property type="entry name" value="RNaseH_sf"/>
</dbReference>
<dbReference type="InterPro" id="IPR050951">
    <property type="entry name" value="Retrovirus_Pol_polyprotein"/>
</dbReference>
<feature type="domain" description="Reverse transcriptase" evidence="2">
    <location>
        <begin position="1"/>
        <end position="67"/>
    </location>
</feature>
<dbReference type="Proteomes" id="UP000310158">
    <property type="component" value="Unassembled WGS sequence"/>
</dbReference>
<dbReference type="GO" id="GO:0003723">
    <property type="term" value="F:RNA binding"/>
    <property type="evidence" value="ECO:0007669"/>
    <property type="project" value="UniProtKB-KW"/>
</dbReference>
<dbReference type="InterPro" id="IPR001584">
    <property type="entry name" value="Integrase_cat-core"/>
</dbReference>
<evidence type="ECO:0000256" key="1">
    <source>
        <dbReference type="ARBA" id="ARBA00022884"/>
    </source>
</evidence>
<proteinExistence type="predicted"/>
<dbReference type="PROSITE" id="PS50878">
    <property type="entry name" value="RT_POL"/>
    <property type="match status" value="1"/>
</dbReference>
<reference evidence="4 5" key="1">
    <citation type="submission" date="2019-02" db="EMBL/GenBank/DDBJ databases">
        <title>Genome sequencing of the rare red list fungi Bondarzewia mesenterica.</title>
        <authorList>
            <person name="Buettner E."/>
            <person name="Kellner H."/>
        </authorList>
    </citation>
    <scope>NUCLEOTIDE SEQUENCE [LARGE SCALE GENOMIC DNA]</scope>
    <source>
        <strain evidence="4 5">DSM 108281</strain>
    </source>
</reference>
<dbReference type="Gene3D" id="3.30.70.270">
    <property type="match status" value="2"/>
</dbReference>
<protein>
    <recommendedName>
        <fullName evidence="6">Integrase catalytic domain-containing protein</fullName>
    </recommendedName>
</protein>
<organism evidence="4 5">
    <name type="scientific">Bondarzewia mesenterica</name>
    <dbReference type="NCBI Taxonomy" id="1095465"/>
    <lineage>
        <taxon>Eukaryota</taxon>
        <taxon>Fungi</taxon>
        <taxon>Dikarya</taxon>
        <taxon>Basidiomycota</taxon>
        <taxon>Agaricomycotina</taxon>
        <taxon>Agaricomycetes</taxon>
        <taxon>Russulales</taxon>
        <taxon>Bondarzewiaceae</taxon>
        <taxon>Bondarzewia</taxon>
    </lineage>
</organism>
<keyword evidence="5" id="KW-1185">Reference proteome</keyword>
<gene>
    <name evidence="4" type="ORF">EW146_g5176</name>
</gene>
<dbReference type="Pfam" id="PF00078">
    <property type="entry name" value="RVT_1"/>
    <property type="match status" value="1"/>
</dbReference>
<dbReference type="PANTHER" id="PTHR37984:SF5">
    <property type="entry name" value="PROTEIN NYNRIN-LIKE"/>
    <property type="match status" value="1"/>
</dbReference>
<evidence type="ECO:0000259" key="2">
    <source>
        <dbReference type="PROSITE" id="PS50878"/>
    </source>
</evidence>
<dbReference type="OrthoDB" id="3256826at2759"/>
<dbReference type="GO" id="GO:0015074">
    <property type="term" value="P:DNA integration"/>
    <property type="evidence" value="ECO:0007669"/>
    <property type="project" value="InterPro"/>
</dbReference>
<dbReference type="PROSITE" id="PS50994">
    <property type="entry name" value="INTEGRASE"/>
    <property type="match status" value="1"/>
</dbReference>
<dbReference type="SUPFAM" id="SSF53098">
    <property type="entry name" value="Ribonuclease H-like"/>
    <property type="match status" value="1"/>
</dbReference>
<dbReference type="Gene3D" id="3.30.420.10">
    <property type="entry name" value="Ribonuclease H-like superfamily/Ribonuclease H"/>
    <property type="match status" value="1"/>
</dbReference>
<dbReference type="InterPro" id="IPR000477">
    <property type="entry name" value="RT_dom"/>
</dbReference>
<dbReference type="InterPro" id="IPR012337">
    <property type="entry name" value="RNaseH-like_sf"/>
</dbReference>
<dbReference type="PANTHER" id="PTHR37984">
    <property type="entry name" value="PROTEIN CBG26694"/>
    <property type="match status" value="1"/>
</dbReference>
<feature type="domain" description="Integrase catalytic" evidence="3">
    <location>
        <begin position="302"/>
        <end position="468"/>
    </location>
</feature>
<accession>A0A4S4LSA4</accession>
<comment type="caution">
    <text evidence="4">The sequence shown here is derived from an EMBL/GenBank/DDBJ whole genome shotgun (WGS) entry which is preliminary data.</text>
</comment>